<dbReference type="Pfam" id="PF00534">
    <property type="entry name" value="Glycos_transf_1"/>
    <property type="match status" value="1"/>
</dbReference>
<dbReference type="Gene3D" id="3.40.50.2000">
    <property type="entry name" value="Glycogen Phosphorylase B"/>
    <property type="match status" value="1"/>
</dbReference>
<sequence>MIIFLSNFGPDKNGLVNFNHKILSDFKALNFSTIETSRFHFVVAALKLLTSSKVELVYITISDNHLGFFKDLLLLLVCRLKNFRVLAHSHSGRIASFLSVGFVRNFYEIFADRIIVLSDKFIPQTNNRQKYAVVQNIARREFYGLDLLNPRERKKEIVFVGILSEEKGVIVALKAFILSRLSADGWRLICYGKFLNDDVYSHFNKLLDDNNLQDVVSFKYIDSNAEMVDSLARAKILLFPTRYQTEGYPLSVVESLLCGLFVISTKWRAIPDILEKFDSSVVEVDESIVENCATKLKLAAYKNIDHDGIKEKANAFFSEEKFHKEMVIHFNLKSLT</sequence>
<dbReference type="STRING" id="1416801.SAMN05192553_104366"/>
<dbReference type="PANTHER" id="PTHR12526">
    <property type="entry name" value="GLYCOSYLTRANSFERASE"/>
    <property type="match status" value="1"/>
</dbReference>
<name>A0A1H6ZBJ0_9BACT</name>
<dbReference type="EMBL" id="FNZH01000004">
    <property type="protein sequence ID" value="SEJ50791.1"/>
    <property type="molecule type" value="Genomic_DNA"/>
</dbReference>
<dbReference type="OrthoDB" id="9790710at2"/>
<gene>
    <name evidence="2" type="ORF">SAMN05192553_104366</name>
</gene>
<reference evidence="3" key="1">
    <citation type="submission" date="2016-10" db="EMBL/GenBank/DDBJ databases">
        <authorList>
            <person name="Varghese N."/>
            <person name="Submissions S."/>
        </authorList>
    </citation>
    <scope>NUCLEOTIDE SEQUENCE [LARGE SCALE GENOMIC DNA]</scope>
    <source>
        <strain evidence="3">IBRC-M 10761</strain>
    </source>
</reference>
<dbReference type="GO" id="GO:0016757">
    <property type="term" value="F:glycosyltransferase activity"/>
    <property type="evidence" value="ECO:0007669"/>
    <property type="project" value="InterPro"/>
</dbReference>
<accession>A0A1H6ZBJ0</accession>
<proteinExistence type="predicted"/>
<protein>
    <submittedName>
        <fullName evidence="2">Glycosyl transferases group 1</fullName>
    </submittedName>
</protein>
<dbReference type="RefSeq" id="WP_092175805.1">
    <property type="nucleotide sequence ID" value="NZ_FNZH01000004.1"/>
</dbReference>
<evidence type="ECO:0000313" key="3">
    <source>
        <dbReference type="Proteomes" id="UP000199403"/>
    </source>
</evidence>
<keyword evidence="2" id="KW-0808">Transferase</keyword>
<feature type="domain" description="Glycosyl transferase family 1" evidence="1">
    <location>
        <begin position="150"/>
        <end position="286"/>
    </location>
</feature>
<dbReference type="Proteomes" id="UP000199403">
    <property type="component" value="Unassembled WGS sequence"/>
</dbReference>
<dbReference type="PANTHER" id="PTHR12526:SF630">
    <property type="entry name" value="GLYCOSYLTRANSFERASE"/>
    <property type="match status" value="1"/>
</dbReference>
<dbReference type="AlphaFoldDB" id="A0A1H6ZBJ0"/>
<evidence type="ECO:0000259" key="1">
    <source>
        <dbReference type="Pfam" id="PF00534"/>
    </source>
</evidence>
<evidence type="ECO:0000313" key="2">
    <source>
        <dbReference type="EMBL" id="SEJ50791.1"/>
    </source>
</evidence>
<keyword evidence="3" id="KW-1185">Reference proteome</keyword>
<organism evidence="2 3">
    <name type="scientific">Cyclobacterium xiamenense</name>
    <dbReference type="NCBI Taxonomy" id="1297121"/>
    <lineage>
        <taxon>Bacteria</taxon>
        <taxon>Pseudomonadati</taxon>
        <taxon>Bacteroidota</taxon>
        <taxon>Cytophagia</taxon>
        <taxon>Cytophagales</taxon>
        <taxon>Cyclobacteriaceae</taxon>
        <taxon>Cyclobacterium</taxon>
    </lineage>
</organism>
<dbReference type="InterPro" id="IPR001296">
    <property type="entry name" value="Glyco_trans_1"/>
</dbReference>
<dbReference type="SUPFAM" id="SSF53756">
    <property type="entry name" value="UDP-Glycosyltransferase/glycogen phosphorylase"/>
    <property type="match status" value="1"/>
</dbReference>